<evidence type="ECO:0000256" key="12">
    <source>
        <dbReference type="ARBA" id="ARBA00023186"/>
    </source>
</evidence>
<evidence type="ECO:0000256" key="5">
    <source>
        <dbReference type="ARBA" id="ARBA00022475"/>
    </source>
</evidence>
<evidence type="ECO:0000256" key="7">
    <source>
        <dbReference type="ARBA" id="ARBA00022692"/>
    </source>
</evidence>
<comment type="caution">
    <text evidence="17">The sequence shown here is derived from an EMBL/GenBank/DDBJ whole genome shotgun (WGS) entry which is preliminary data.</text>
</comment>
<dbReference type="Pfam" id="PF03280">
    <property type="entry name" value="Lipase_chap"/>
    <property type="match status" value="1"/>
</dbReference>
<evidence type="ECO:0000256" key="13">
    <source>
        <dbReference type="ARBA" id="ARBA00030948"/>
    </source>
</evidence>
<dbReference type="GO" id="GO:0051082">
    <property type="term" value="F:unfolded protein binding"/>
    <property type="evidence" value="ECO:0007669"/>
    <property type="project" value="InterPro"/>
</dbReference>
<evidence type="ECO:0000256" key="1">
    <source>
        <dbReference type="ARBA" id="ARBA00003280"/>
    </source>
</evidence>
<dbReference type="eggNOG" id="COG5380">
    <property type="taxonomic scope" value="Bacteria"/>
</dbReference>
<proteinExistence type="inferred from homology"/>
<dbReference type="InterPro" id="IPR004961">
    <property type="entry name" value="Lipase_chaperone"/>
</dbReference>
<keyword evidence="18" id="KW-1185">Reference proteome</keyword>
<reference evidence="17 18" key="1">
    <citation type="journal article" date="2012" name="J. Bacteriol.">
        <title>Genome Sequence of Gallaecimonas xiamenensis Type Strain 3-C-1.</title>
        <authorList>
            <person name="Lai Q."/>
            <person name="Wang L."/>
            <person name="Wang W."/>
            <person name="Shao Z."/>
        </authorList>
    </citation>
    <scope>NUCLEOTIDE SEQUENCE [LARGE SCALE GENOMIC DNA]</scope>
    <source>
        <strain evidence="17 18">3-C-1</strain>
    </source>
</reference>
<evidence type="ECO:0000256" key="2">
    <source>
        <dbReference type="ARBA" id="ARBA00004383"/>
    </source>
</evidence>
<keyword evidence="8" id="KW-0442">Lipid degradation</keyword>
<evidence type="ECO:0000256" key="11">
    <source>
        <dbReference type="ARBA" id="ARBA00023136"/>
    </source>
</evidence>
<keyword evidence="7" id="KW-0812">Transmembrane</keyword>
<accession>K2JK28</accession>
<dbReference type="EMBL" id="AMRI01000007">
    <property type="protein sequence ID" value="EKE75648.1"/>
    <property type="molecule type" value="Genomic_DNA"/>
</dbReference>
<keyword evidence="16" id="KW-0175">Coiled coil</keyword>
<dbReference type="GO" id="GO:0016042">
    <property type="term" value="P:lipid catabolic process"/>
    <property type="evidence" value="ECO:0007669"/>
    <property type="project" value="UniProtKB-KW"/>
</dbReference>
<dbReference type="Proteomes" id="UP000006755">
    <property type="component" value="Unassembled WGS sequence"/>
</dbReference>
<keyword evidence="6" id="KW-0997">Cell inner membrane</keyword>
<evidence type="ECO:0000256" key="15">
    <source>
        <dbReference type="ARBA" id="ARBA00033028"/>
    </source>
</evidence>
<evidence type="ECO:0000256" key="10">
    <source>
        <dbReference type="ARBA" id="ARBA00023098"/>
    </source>
</evidence>
<name>K2JK28_9GAMM</name>
<comment type="similarity">
    <text evidence="3">Belongs to the lipase chaperone family.</text>
</comment>
<keyword evidence="5" id="KW-1003">Cell membrane</keyword>
<evidence type="ECO:0000313" key="18">
    <source>
        <dbReference type="Proteomes" id="UP000006755"/>
    </source>
</evidence>
<keyword evidence="11" id="KW-0472">Membrane</keyword>
<dbReference type="STRING" id="745411.B3C1_06198"/>
<feature type="coiled-coil region" evidence="16">
    <location>
        <begin position="217"/>
        <end position="244"/>
    </location>
</feature>
<comment type="subcellular location">
    <subcellularLocation>
        <location evidence="2">Cell inner membrane</location>
        <topology evidence="2">Single-pass membrane protein</topology>
        <orientation evidence="2">Periplasmic side</orientation>
    </subcellularLocation>
</comment>
<sequence length="278" mass="30562">MVLALTGAGTLFWSLIQSPKGPSAPVASLAGTQTDGALGPGFVLDGALKDRFDYWLSTLGELGLAALPERLAQSLREAGWSEADIGQALAAFARYQQYLKAMGSLAMPSRASAGELQAAWAERDALRGQFFSAEEIAALWGADKGLEELTLRRLEIQALDLDPQARQDWLDDELAKAPPEVQRALGPSQRLSRLGTMEGASRDQLAAEFGDQVADRLEQVKAARQDWQQRVAAYRAEAERLQGLPQAERQEALAHYGDQHFTQAEQRRLDVWLRHQLQ</sequence>
<dbReference type="GO" id="GO:0005886">
    <property type="term" value="C:plasma membrane"/>
    <property type="evidence" value="ECO:0007669"/>
    <property type="project" value="UniProtKB-SubCell"/>
</dbReference>
<evidence type="ECO:0000256" key="16">
    <source>
        <dbReference type="SAM" id="Coils"/>
    </source>
</evidence>
<evidence type="ECO:0000256" key="4">
    <source>
        <dbReference type="ARBA" id="ARBA00019692"/>
    </source>
</evidence>
<evidence type="ECO:0000256" key="3">
    <source>
        <dbReference type="ARBA" id="ARBA00010358"/>
    </source>
</evidence>
<organism evidence="17 18">
    <name type="scientific">Gallaecimonas xiamenensis 3-C-1</name>
    <dbReference type="NCBI Taxonomy" id="745411"/>
    <lineage>
        <taxon>Bacteria</taxon>
        <taxon>Pseudomonadati</taxon>
        <taxon>Pseudomonadota</taxon>
        <taxon>Gammaproteobacteria</taxon>
        <taxon>Enterobacterales</taxon>
        <taxon>Gallaecimonadaceae</taxon>
        <taxon>Gallaecimonas</taxon>
    </lineage>
</organism>
<dbReference type="GO" id="GO:0006457">
    <property type="term" value="P:protein folding"/>
    <property type="evidence" value="ECO:0007669"/>
    <property type="project" value="InterPro"/>
</dbReference>
<dbReference type="AlphaFoldDB" id="K2JK28"/>
<dbReference type="SUPFAM" id="SSF158855">
    <property type="entry name" value="Lipase chaperone-like"/>
    <property type="match status" value="1"/>
</dbReference>
<comment type="function">
    <text evidence="1">May be involved in the folding of the extracellular lipase during its passage through the periplasm.</text>
</comment>
<evidence type="ECO:0000256" key="9">
    <source>
        <dbReference type="ARBA" id="ARBA00022989"/>
    </source>
</evidence>
<protein>
    <recommendedName>
        <fullName evidence="4">Lipase chaperone</fullName>
    </recommendedName>
    <alternativeName>
        <fullName evidence="15">Lipase foldase</fullName>
    </alternativeName>
    <alternativeName>
        <fullName evidence="13">Lipase helper protein</fullName>
    </alternativeName>
    <alternativeName>
        <fullName evidence="14">Lipase modulator</fullName>
    </alternativeName>
</protein>
<evidence type="ECO:0000256" key="8">
    <source>
        <dbReference type="ARBA" id="ARBA00022963"/>
    </source>
</evidence>
<gene>
    <name evidence="17" type="ORF">B3C1_06198</name>
</gene>
<keyword evidence="9" id="KW-1133">Transmembrane helix</keyword>
<keyword evidence="12" id="KW-0143">Chaperone</keyword>
<evidence type="ECO:0000256" key="14">
    <source>
        <dbReference type="ARBA" id="ARBA00031542"/>
    </source>
</evidence>
<evidence type="ECO:0000256" key="6">
    <source>
        <dbReference type="ARBA" id="ARBA00022519"/>
    </source>
</evidence>
<keyword evidence="10" id="KW-0443">Lipid metabolism</keyword>
<evidence type="ECO:0000313" key="17">
    <source>
        <dbReference type="EMBL" id="EKE75648.1"/>
    </source>
</evidence>